<feature type="domain" description="TSCPD" evidence="6">
    <location>
        <begin position="6"/>
        <end position="78"/>
    </location>
</feature>
<dbReference type="RefSeq" id="WP_178050858.1">
    <property type="nucleotide sequence ID" value="NZ_JACOPH010000010.1"/>
</dbReference>
<evidence type="ECO:0000256" key="1">
    <source>
        <dbReference type="ARBA" id="ARBA00007405"/>
    </source>
</evidence>
<dbReference type="Proteomes" id="UP000606720">
    <property type="component" value="Unassembled WGS sequence"/>
</dbReference>
<dbReference type="NCBIfam" id="TIGR03905">
    <property type="entry name" value="TIGR03905_4_Cys"/>
    <property type="match status" value="1"/>
</dbReference>
<keyword evidence="3" id="KW-0237">DNA synthesis</keyword>
<accession>A0A923RTJ0</accession>
<comment type="caution">
    <text evidence="7">The sequence shown here is derived from an EMBL/GenBank/DDBJ whole genome shotgun (WGS) entry which is preliminary data.</text>
</comment>
<dbReference type="EC" id="1.17.4.1" evidence="2"/>
<evidence type="ECO:0000256" key="5">
    <source>
        <dbReference type="ARBA" id="ARBA00047754"/>
    </source>
</evidence>
<protein>
    <recommendedName>
        <fullName evidence="2">ribonucleoside-diphosphate reductase</fullName>
        <ecNumber evidence="2">1.17.4.1</ecNumber>
    </recommendedName>
</protein>
<comment type="similarity">
    <text evidence="1">Belongs to the ribonucleoside diphosphate reductase class-2 family.</text>
</comment>
<evidence type="ECO:0000256" key="3">
    <source>
        <dbReference type="ARBA" id="ARBA00022634"/>
    </source>
</evidence>
<reference evidence="7" key="1">
    <citation type="submission" date="2020-08" db="EMBL/GenBank/DDBJ databases">
        <title>Genome public.</title>
        <authorList>
            <person name="Liu C."/>
            <person name="Sun Q."/>
        </authorList>
    </citation>
    <scope>NUCLEOTIDE SEQUENCE</scope>
    <source>
        <strain evidence="7">BX1005</strain>
    </source>
</reference>
<evidence type="ECO:0000256" key="4">
    <source>
        <dbReference type="ARBA" id="ARBA00022741"/>
    </source>
</evidence>
<evidence type="ECO:0000256" key="2">
    <source>
        <dbReference type="ARBA" id="ARBA00012274"/>
    </source>
</evidence>
<comment type="catalytic activity">
    <reaction evidence="5">
        <text>a 2'-deoxyribonucleoside 5'-diphosphate + [thioredoxin]-disulfide + H2O = a ribonucleoside 5'-diphosphate + [thioredoxin]-dithiol</text>
        <dbReference type="Rhea" id="RHEA:23252"/>
        <dbReference type="Rhea" id="RHEA-COMP:10698"/>
        <dbReference type="Rhea" id="RHEA-COMP:10700"/>
        <dbReference type="ChEBI" id="CHEBI:15377"/>
        <dbReference type="ChEBI" id="CHEBI:29950"/>
        <dbReference type="ChEBI" id="CHEBI:50058"/>
        <dbReference type="ChEBI" id="CHEBI:57930"/>
        <dbReference type="ChEBI" id="CHEBI:73316"/>
        <dbReference type="EC" id="1.17.4.1"/>
    </reaction>
</comment>
<organism evidence="7 8">
    <name type="scientific">Roseburia zhanii</name>
    <dbReference type="NCBI Taxonomy" id="2763064"/>
    <lineage>
        <taxon>Bacteria</taxon>
        <taxon>Bacillati</taxon>
        <taxon>Bacillota</taxon>
        <taxon>Clostridia</taxon>
        <taxon>Lachnospirales</taxon>
        <taxon>Lachnospiraceae</taxon>
        <taxon>Roseburia</taxon>
    </lineage>
</organism>
<dbReference type="Pfam" id="PF12637">
    <property type="entry name" value="TSCPD"/>
    <property type="match status" value="1"/>
</dbReference>
<keyword evidence="4" id="KW-0547">Nucleotide-binding</keyword>
<dbReference type="InterPro" id="IPR024434">
    <property type="entry name" value="TSCPD_dom"/>
</dbReference>
<evidence type="ECO:0000259" key="6">
    <source>
        <dbReference type="Pfam" id="PF12637"/>
    </source>
</evidence>
<sequence>MKKFTYRTKGTCSSQIELELDGNVVHNVKFTGGCDGNLKAIPKLVEGMTVEEIESRISGIHCGFKNTSCGDQLAKACRAALEQNA</sequence>
<dbReference type="InterPro" id="IPR023806">
    <property type="entry name" value="CHP03905"/>
</dbReference>
<evidence type="ECO:0000313" key="8">
    <source>
        <dbReference type="Proteomes" id="UP000606720"/>
    </source>
</evidence>
<dbReference type="GO" id="GO:0000166">
    <property type="term" value="F:nucleotide binding"/>
    <property type="evidence" value="ECO:0007669"/>
    <property type="project" value="UniProtKB-KW"/>
</dbReference>
<evidence type="ECO:0000313" key="7">
    <source>
        <dbReference type="EMBL" id="MBC5714801.1"/>
    </source>
</evidence>
<dbReference type="GO" id="GO:0004748">
    <property type="term" value="F:ribonucleoside-diphosphate reductase activity, thioredoxin disulfide as acceptor"/>
    <property type="evidence" value="ECO:0007669"/>
    <property type="project" value="UniProtKB-EC"/>
</dbReference>
<dbReference type="EMBL" id="JACOPH010000010">
    <property type="protein sequence ID" value="MBC5714801.1"/>
    <property type="molecule type" value="Genomic_DNA"/>
</dbReference>
<dbReference type="AlphaFoldDB" id="A0A923RTJ0"/>
<keyword evidence="8" id="KW-1185">Reference proteome</keyword>
<proteinExistence type="inferred from homology"/>
<name>A0A923RTJ0_9FIRM</name>
<gene>
    <name evidence="7" type="ORF">H8S17_11420</name>
</gene>
<dbReference type="GO" id="GO:0071897">
    <property type="term" value="P:DNA biosynthetic process"/>
    <property type="evidence" value="ECO:0007669"/>
    <property type="project" value="UniProtKB-KW"/>
</dbReference>